<reference evidence="2" key="1">
    <citation type="journal article" date="2014" name="Front. Microbiol.">
        <title>High frequency of phylogenetically diverse reductive dehalogenase-homologous genes in deep subseafloor sedimentary metagenomes.</title>
        <authorList>
            <person name="Kawai M."/>
            <person name="Futagami T."/>
            <person name="Toyoda A."/>
            <person name="Takaki Y."/>
            <person name="Nishi S."/>
            <person name="Hori S."/>
            <person name="Arai W."/>
            <person name="Tsubouchi T."/>
            <person name="Morono Y."/>
            <person name="Uchiyama I."/>
            <person name="Ito T."/>
            <person name="Fujiyama A."/>
            <person name="Inagaki F."/>
            <person name="Takami H."/>
        </authorList>
    </citation>
    <scope>NUCLEOTIDE SEQUENCE</scope>
    <source>
        <strain evidence="2">Expedition CK06-06</strain>
    </source>
</reference>
<dbReference type="GO" id="GO:0008270">
    <property type="term" value="F:zinc ion binding"/>
    <property type="evidence" value="ECO:0007669"/>
    <property type="project" value="InterPro"/>
</dbReference>
<dbReference type="GO" id="GO:0004829">
    <property type="term" value="F:threonine-tRNA ligase activity"/>
    <property type="evidence" value="ECO:0007669"/>
    <property type="project" value="InterPro"/>
</dbReference>
<accession>X0WGQ9</accession>
<protein>
    <recommendedName>
        <fullName evidence="1">Threonyl-tRNA synthetase editing domain-containing protein</fullName>
    </recommendedName>
</protein>
<proteinExistence type="predicted"/>
<dbReference type="InterPro" id="IPR023509">
    <property type="entry name" value="DTD-like_sf"/>
</dbReference>
<sequence length="136" mass="15893">MKLLMIYADKFAYKTSKKTLEVVEEYEEDKQIEDVLVGFIQVEKEDEEKIDKVETKLIKNLKWAAKKNDTNNIILHSFAHLSLSKADPEITKLIFNNAEKRLENTGYKTWQTPFGYFLDLDLKAPGKSLARVFKEF</sequence>
<organism evidence="2">
    <name type="scientific">marine sediment metagenome</name>
    <dbReference type="NCBI Taxonomy" id="412755"/>
    <lineage>
        <taxon>unclassified sequences</taxon>
        <taxon>metagenomes</taxon>
        <taxon>ecological metagenomes</taxon>
    </lineage>
</organism>
<dbReference type="GO" id="GO:0005524">
    <property type="term" value="F:ATP binding"/>
    <property type="evidence" value="ECO:0007669"/>
    <property type="project" value="InterPro"/>
</dbReference>
<gene>
    <name evidence="2" type="ORF">S01H1_69970</name>
</gene>
<dbReference type="GO" id="GO:0005737">
    <property type="term" value="C:cytoplasm"/>
    <property type="evidence" value="ECO:0007669"/>
    <property type="project" value="InterPro"/>
</dbReference>
<dbReference type="AlphaFoldDB" id="X0WGQ9"/>
<dbReference type="Pfam" id="PF08915">
    <property type="entry name" value="tRNA-Thr_ED"/>
    <property type="match status" value="1"/>
</dbReference>
<dbReference type="Gene3D" id="3.50.80.10">
    <property type="entry name" value="D-tyrosyl-tRNA(Tyr) deacylase"/>
    <property type="match status" value="1"/>
</dbReference>
<dbReference type="EMBL" id="BARS01046482">
    <property type="protein sequence ID" value="GAG29875.1"/>
    <property type="molecule type" value="Genomic_DNA"/>
</dbReference>
<feature type="domain" description="Threonyl-tRNA synthetase editing" evidence="1">
    <location>
        <begin position="1"/>
        <end position="135"/>
    </location>
</feature>
<evidence type="ECO:0000313" key="2">
    <source>
        <dbReference type="EMBL" id="GAG29875.1"/>
    </source>
</evidence>
<comment type="caution">
    <text evidence="2">The sequence shown here is derived from an EMBL/GenBank/DDBJ whole genome shotgun (WGS) entry which is preliminary data.</text>
</comment>
<dbReference type="InterPro" id="IPR015011">
    <property type="entry name" value="Threonyl-tRNA_syn_edit_dom_arc"/>
</dbReference>
<evidence type="ECO:0000259" key="1">
    <source>
        <dbReference type="Pfam" id="PF08915"/>
    </source>
</evidence>
<name>X0WGQ9_9ZZZZ</name>